<dbReference type="InterPro" id="IPR046536">
    <property type="entry name" value="DUF6601"/>
</dbReference>
<evidence type="ECO:0008006" key="4">
    <source>
        <dbReference type="Google" id="ProtNLM"/>
    </source>
</evidence>
<dbReference type="Proteomes" id="UP001271007">
    <property type="component" value="Unassembled WGS sequence"/>
</dbReference>
<keyword evidence="1" id="KW-0472">Membrane</keyword>
<dbReference type="PANTHER" id="PTHR34414:SF1">
    <property type="entry name" value="SUBTILISIN-LIKE SERINE PROTEASE"/>
    <property type="match status" value="1"/>
</dbReference>
<keyword evidence="1" id="KW-1133">Transmembrane helix</keyword>
<sequence>MANPQSNRMVSLDDGELPAIFRTETHSIVLPSDNVQAFLKADLSVKQLEDISPRLWAAGRPYLPRPLNIQGVLNRTIVPTTDASLHLLWTSRRIFIKALPAYFLATNFYEHYLQGPGLNGPALGLLYSYLALVPTELDFALAHEAHLLPPNLKWTDWRLLVRRVLKDHPDTAIYSHIPKRYIYGELRLDRLDIIYKYLHGNWLYGYSSLTSPQTYSDFIAANLIAVATVSYYILLVLTAMQLGLSSTKDALITNTSFQRACYGFAAFSLVSPIIAIGLIVAAALAMFFAHWARTLKREHIQYEQLGMEPLRKSGREAVDGKTAMP</sequence>
<dbReference type="EMBL" id="JAWDJX010000025">
    <property type="protein sequence ID" value="KAK3051520.1"/>
    <property type="molecule type" value="Genomic_DNA"/>
</dbReference>
<dbReference type="AlphaFoldDB" id="A0AAJ0DCN9"/>
<gene>
    <name evidence="2" type="ORF">LTR09_007175</name>
</gene>
<keyword evidence="3" id="KW-1185">Reference proteome</keyword>
<dbReference type="PANTHER" id="PTHR34414">
    <property type="entry name" value="HET DOMAIN-CONTAINING PROTEIN-RELATED"/>
    <property type="match status" value="1"/>
</dbReference>
<proteinExistence type="predicted"/>
<accession>A0AAJ0DCN9</accession>
<reference evidence="2" key="1">
    <citation type="submission" date="2023-04" db="EMBL/GenBank/DDBJ databases">
        <title>Black Yeasts Isolated from many extreme environments.</title>
        <authorList>
            <person name="Coleine C."/>
            <person name="Stajich J.E."/>
            <person name="Selbmann L."/>
        </authorList>
    </citation>
    <scope>NUCLEOTIDE SEQUENCE</scope>
    <source>
        <strain evidence="2">CCFEE 5312</strain>
    </source>
</reference>
<dbReference type="Pfam" id="PF20246">
    <property type="entry name" value="DUF6601"/>
    <property type="match status" value="1"/>
</dbReference>
<organism evidence="2 3">
    <name type="scientific">Extremus antarcticus</name>
    <dbReference type="NCBI Taxonomy" id="702011"/>
    <lineage>
        <taxon>Eukaryota</taxon>
        <taxon>Fungi</taxon>
        <taxon>Dikarya</taxon>
        <taxon>Ascomycota</taxon>
        <taxon>Pezizomycotina</taxon>
        <taxon>Dothideomycetes</taxon>
        <taxon>Dothideomycetidae</taxon>
        <taxon>Mycosphaerellales</taxon>
        <taxon>Extremaceae</taxon>
        <taxon>Extremus</taxon>
    </lineage>
</organism>
<protein>
    <recommendedName>
        <fullName evidence="4">Subtilisin-like serine protease</fullName>
    </recommendedName>
</protein>
<keyword evidence="1" id="KW-0812">Transmembrane</keyword>
<evidence type="ECO:0000256" key="1">
    <source>
        <dbReference type="SAM" id="Phobius"/>
    </source>
</evidence>
<name>A0AAJ0DCN9_9PEZI</name>
<feature type="transmembrane region" description="Helical" evidence="1">
    <location>
        <begin position="262"/>
        <end position="289"/>
    </location>
</feature>
<evidence type="ECO:0000313" key="3">
    <source>
        <dbReference type="Proteomes" id="UP001271007"/>
    </source>
</evidence>
<comment type="caution">
    <text evidence="2">The sequence shown here is derived from an EMBL/GenBank/DDBJ whole genome shotgun (WGS) entry which is preliminary data.</text>
</comment>
<evidence type="ECO:0000313" key="2">
    <source>
        <dbReference type="EMBL" id="KAK3051520.1"/>
    </source>
</evidence>
<feature type="transmembrane region" description="Helical" evidence="1">
    <location>
        <begin position="218"/>
        <end position="242"/>
    </location>
</feature>